<reference evidence="1" key="1">
    <citation type="submission" date="2010-07" db="EMBL/GenBank/DDBJ databases">
        <authorList>
            <consortium name="CONSOLIDER consortium CSD2007-00005"/>
            <person name="Guazzaroni M.-E."/>
            <person name="Richter M."/>
            <person name="Garcia-Salamanca A."/>
            <person name="Yarza P."/>
            <person name="Ferrer M."/>
        </authorList>
    </citation>
    <scope>NUCLEOTIDE SEQUENCE</scope>
</reference>
<accession>D9PKI1</accession>
<comment type="caution">
    <text evidence="1">The sequence shown here is derived from an EMBL/GenBank/DDBJ whole genome shotgun (WGS) entry which is preliminary data.</text>
</comment>
<name>D9PKI1_9ZZZZ</name>
<reference evidence="1" key="2">
    <citation type="journal article" date="2011" name="Microb. Ecol.">
        <title>Taxonomic and Functional Metagenomic Profiling of the Microbial Community in the Anoxic Sediment of a Sub-saline Shallow Lake (Laguna de Carrizo, Central Spain).</title>
        <authorList>
            <person name="Ferrer M."/>
            <person name="Guazzaroni M.E."/>
            <person name="Richter M."/>
            <person name="Garcia-Salamanca A."/>
            <person name="Yarza P."/>
            <person name="Suarez-Suarez A."/>
            <person name="Solano J."/>
            <person name="Alcaide M."/>
            <person name="van Dillewijn P."/>
            <person name="Molina-Henares M.A."/>
            <person name="Lopez-Cortes N."/>
            <person name="Al-Ramahi Y."/>
            <person name="Guerrero C."/>
            <person name="Acosta A."/>
            <person name="de Eugenio L.I."/>
            <person name="Martinez V."/>
            <person name="Marques S."/>
            <person name="Rojo F."/>
            <person name="Santero E."/>
            <person name="Genilloud O."/>
            <person name="Perez-Perez J."/>
            <person name="Rossello-Mora R."/>
            <person name="Ramos J.L."/>
        </authorList>
    </citation>
    <scope>NUCLEOTIDE SEQUENCE</scope>
</reference>
<dbReference type="EMBL" id="ADZX01000609">
    <property type="protein sequence ID" value="EFK95934.1"/>
    <property type="molecule type" value="Genomic_DNA"/>
</dbReference>
<dbReference type="AlphaFoldDB" id="D9PKI1"/>
<sequence length="75" mass="7643">MVGLEEFVGGAGGEPEAEGEGLLASELVADGERVGFEHVLGFLPRFGGVDVGAVGEVAEVGFHPGFRNKTTDGRG</sequence>
<proteinExistence type="predicted"/>
<gene>
    <name evidence="1" type="ORF">LDC_2048</name>
</gene>
<protein>
    <submittedName>
        <fullName evidence="1">Uncharacterized protein</fullName>
    </submittedName>
</protein>
<organism evidence="1">
    <name type="scientific">sediment metagenome</name>
    <dbReference type="NCBI Taxonomy" id="749907"/>
    <lineage>
        <taxon>unclassified sequences</taxon>
        <taxon>metagenomes</taxon>
        <taxon>ecological metagenomes</taxon>
    </lineage>
</organism>
<evidence type="ECO:0000313" key="1">
    <source>
        <dbReference type="EMBL" id="EFK95934.1"/>
    </source>
</evidence>